<keyword evidence="2" id="KW-1185">Reference proteome</keyword>
<dbReference type="AlphaFoldDB" id="A0A9D4L5S3"/>
<protein>
    <submittedName>
        <fullName evidence="1">Uncharacterized protein</fullName>
    </submittedName>
</protein>
<organism evidence="1 2">
    <name type="scientific">Dreissena polymorpha</name>
    <name type="common">Zebra mussel</name>
    <name type="synonym">Mytilus polymorpha</name>
    <dbReference type="NCBI Taxonomy" id="45954"/>
    <lineage>
        <taxon>Eukaryota</taxon>
        <taxon>Metazoa</taxon>
        <taxon>Spiralia</taxon>
        <taxon>Lophotrochozoa</taxon>
        <taxon>Mollusca</taxon>
        <taxon>Bivalvia</taxon>
        <taxon>Autobranchia</taxon>
        <taxon>Heteroconchia</taxon>
        <taxon>Euheterodonta</taxon>
        <taxon>Imparidentia</taxon>
        <taxon>Neoheterodontei</taxon>
        <taxon>Myida</taxon>
        <taxon>Dreissenoidea</taxon>
        <taxon>Dreissenidae</taxon>
        <taxon>Dreissena</taxon>
    </lineage>
</organism>
<gene>
    <name evidence="1" type="ORF">DPMN_094453</name>
</gene>
<dbReference type="Proteomes" id="UP000828390">
    <property type="component" value="Unassembled WGS sequence"/>
</dbReference>
<reference evidence="1" key="2">
    <citation type="submission" date="2020-11" db="EMBL/GenBank/DDBJ databases">
        <authorList>
            <person name="McCartney M.A."/>
            <person name="Auch B."/>
            <person name="Kono T."/>
            <person name="Mallez S."/>
            <person name="Becker A."/>
            <person name="Gohl D.M."/>
            <person name="Silverstein K.A.T."/>
            <person name="Koren S."/>
            <person name="Bechman K.B."/>
            <person name="Herman A."/>
            <person name="Abrahante J.E."/>
            <person name="Garbe J."/>
        </authorList>
    </citation>
    <scope>NUCLEOTIDE SEQUENCE</scope>
    <source>
        <strain evidence="1">Duluth1</strain>
        <tissue evidence="1">Whole animal</tissue>
    </source>
</reference>
<proteinExistence type="predicted"/>
<sequence length="88" mass="9876">MVQPFKQKCLRGLPCISYTEQNEYVCNTCSSTRAPTGDCQTGLRWTRHQAGLSEEDCSQGQASWRSTSRPSEVKLDGRCKRVDIPSYG</sequence>
<evidence type="ECO:0000313" key="2">
    <source>
        <dbReference type="Proteomes" id="UP000828390"/>
    </source>
</evidence>
<evidence type="ECO:0000313" key="1">
    <source>
        <dbReference type="EMBL" id="KAH3851965.1"/>
    </source>
</evidence>
<comment type="caution">
    <text evidence="1">The sequence shown here is derived from an EMBL/GenBank/DDBJ whole genome shotgun (WGS) entry which is preliminary data.</text>
</comment>
<dbReference type="EMBL" id="JAIWYP010000003">
    <property type="protein sequence ID" value="KAH3851965.1"/>
    <property type="molecule type" value="Genomic_DNA"/>
</dbReference>
<reference evidence="1" key="1">
    <citation type="journal article" date="2019" name="bioRxiv">
        <title>The Genome of the Zebra Mussel, Dreissena polymorpha: A Resource for Invasive Species Research.</title>
        <authorList>
            <person name="McCartney M.A."/>
            <person name="Auch B."/>
            <person name="Kono T."/>
            <person name="Mallez S."/>
            <person name="Zhang Y."/>
            <person name="Obille A."/>
            <person name="Becker A."/>
            <person name="Abrahante J.E."/>
            <person name="Garbe J."/>
            <person name="Badalamenti J.P."/>
            <person name="Herman A."/>
            <person name="Mangelson H."/>
            <person name="Liachko I."/>
            <person name="Sullivan S."/>
            <person name="Sone E.D."/>
            <person name="Koren S."/>
            <person name="Silverstein K.A.T."/>
            <person name="Beckman K.B."/>
            <person name="Gohl D.M."/>
        </authorList>
    </citation>
    <scope>NUCLEOTIDE SEQUENCE</scope>
    <source>
        <strain evidence="1">Duluth1</strain>
        <tissue evidence="1">Whole animal</tissue>
    </source>
</reference>
<accession>A0A9D4L5S3</accession>
<name>A0A9D4L5S3_DREPO</name>